<gene>
    <name evidence="3" type="ORF">EVB55_014</name>
</gene>
<feature type="domain" description="DUF4815" evidence="2">
    <location>
        <begin position="196"/>
        <end position="295"/>
    </location>
</feature>
<accession>A0A7S5R9D8</accession>
<evidence type="ECO:0000313" key="4">
    <source>
        <dbReference type="Proteomes" id="UP000605518"/>
    </source>
</evidence>
<feature type="domain" description="DUF4815" evidence="2">
    <location>
        <begin position="764"/>
        <end position="1001"/>
    </location>
</feature>
<name>A0A7S5R9D8_9CAUD</name>
<reference evidence="3" key="1">
    <citation type="submission" date="2020-01" db="EMBL/GenBank/DDBJ databases">
        <title>Patterns of diversity and host range of bacteriophage communities associated with bean-nodulatin bacteria.</title>
        <authorList>
            <person name="Vann Cauwenberghe J."/>
            <person name="Santamaria R.I."/>
            <person name="Bustos P."/>
            <person name="Juarez S."/>
            <person name="Gonzalez V."/>
        </authorList>
    </citation>
    <scope>NUCLEOTIDE SEQUENCE</scope>
</reference>
<evidence type="ECO:0000256" key="1">
    <source>
        <dbReference type="SAM" id="MobiDB-lite"/>
    </source>
</evidence>
<evidence type="ECO:0000259" key="2">
    <source>
        <dbReference type="Pfam" id="PF16075"/>
    </source>
</evidence>
<evidence type="ECO:0000313" key="3">
    <source>
        <dbReference type="EMBL" id="QIG67949.1"/>
    </source>
</evidence>
<dbReference type="EMBL" id="MN988486">
    <property type="protein sequence ID" value="QIG67949.1"/>
    <property type="molecule type" value="Genomic_DNA"/>
</dbReference>
<dbReference type="Pfam" id="PF16075">
    <property type="entry name" value="DUF4815"/>
    <property type="match status" value="2"/>
</dbReference>
<dbReference type="InterPro" id="IPR032096">
    <property type="entry name" value="DUF4815"/>
</dbReference>
<dbReference type="Proteomes" id="UP000605518">
    <property type="component" value="Segment"/>
</dbReference>
<proteinExistence type="predicted"/>
<organism evidence="3 4">
    <name type="scientific">Rhizobium phage RHph_Y68</name>
    <dbReference type="NCBI Taxonomy" id="2509787"/>
    <lineage>
        <taxon>Viruses</taxon>
        <taxon>Duplodnaviria</taxon>
        <taxon>Heunggongvirae</taxon>
        <taxon>Uroviricota</taxon>
        <taxon>Caudoviricetes</taxon>
        <taxon>Pootjesviridae</taxon>
        <taxon>Staniewskivirinae</taxon>
        <taxon>Trinifflemingvirus</taxon>
        <taxon>Trinifflemingvirus Y68</taxon>
    </lineage>
</organism>
<feature type="compositionally biased region" description="Low complexity" evidence="1">
    <location>
        <begin position="1033"/>
        <end position="1050"/>
    </location>
</feature>
<feature type="region of interest" description="Disordered" evidence="1">
    <location>
        <begin position="1031"/>
        <end position="1053"/>
    </location>
</feature>
<protein>
    <submittedName>
        <fullName evidence="3">Putative adsorption associated tail protein</fullName>
    </submittedName>
</protein>
<sequence>MANDPNNTYLVDANKDYTRVLFRPGYTPQDRELNAIQESLMRQITSIGDHLFKDGSQVLGGTIKSLQGKSLLIESTFGGNAVDVSAFMGQTIVEFDSAGIETGARGTVFAVSPETPGDPACLHYTDENVLVSIGSGSTIRISGSSTFASIRSFEQPVRDCLYARLLGGIFYFNKTFVRVDDQLIVYSKFDDLFSGYVGLQFTKKIVTEFDDKDLLNKARGFANFNGAGAHRELYQSSLISYSYNEERPANFVSLMEIQQGSIKAITTEPQYNEIQERLASDQDSTHGDFVVNYFKADLVDHITVPIKIIEPSRTSAFVLQATTAIPHNYSIGDPIRIDETSSYAGDYKVKEVLSTTVFTFDTARSNTVSEKNKTVYRTDHFGVQISAGKAYVKGYPVVLPGMTNIEIPKARTVDTIRNSALSVGYGRYVQADTLTGMFDTANKQQVLLRNASNATVGTARVHAVTKSGTKSNVYLFDIAINTGADASTITNIYAATGANGTAVTASFSSFNVRSANDRSLFQQIANYKIATLRPENVDSLSYTTLKILTAASASNSVTFALTGTDTFSGARGTDIKASNLWLTEYSIVKADGSAVTPTSVIIASDGKSITINAASMTGNITISAPVQIIPAVKKKTLKTKSYSTSAVTGTVRKYTFDVVDAISATVHDSTGADVTSLFKFDSGQRDDIYDFSSVTLQSGSVVPSAPLTIDIKYFEHSGTGYFSVDSYTGIDFSLIPSYVSEDLQTEYELTDIIDFRYVKTGASTYASSLTPIPEGFTVVDFNYYLPRKDIISLTKNGAVNIVGGLPSLNSIYPSISDSEMALFKVDILAFTKDYKEDVFIYQEQNRRYTMKDIGKIDQRVSRLEYETSLSLLESKAKTEDIVDVDGNSRYKTGFLVDNFSGHGVGDISSSDYRAAIDKENLILRPAFDQNAVGLDVFEIDGFSRVGNTDVGYFMTLPFTSEVLSENLIASKAVSVNPYLVTKRRGTALLNPSSDFWKDSTTAPVRNVDMTSDVNPKFNLGTVWNDWEETWSGSTTTRNSRNNSRTTTTTTREQRTGVRTSVDFVDTTQTIGKFVVDVNVSYYMRKVDIAFKLAGMRPDTDLHVFVDKENIDNLVSGVSTAPVGEGSVRTDGDGNAAGKIGIPNGRFRTGERLITFSDEPNNVSENATTEASFIFASSGLNVTEQTVTLSTSVPQLTRTPVSETRTSTTSNTVRDRIPVRNMFGNSGNNTSNGAAASDPLAQSVWISPDLYPNGAFLSEITVYMKRKPVDTSHPLILQIRPTVNGYPSSNHVNAFSEINVPNANVKIPTNTNDLNSILAAPTVIEFPVPIYVQPNDYFNFVLLSSHSDYEAYMSEMGQKIIGTDIQIYKQPVLGSSFRSQNGGTWTAYQNEDIMHSVKICKWTPNTLGSFSFRNLNVDELKYNTFNFRPQVIKFQDHVTEYTLTSRDSTTSNNVIERIVEDTNNDLKSERIIRDDTPDVKIGVVASTLDQYTAPLYEVNKCYAMLVSNVINNFGLVRRNFLIVNGGTGYTDDSVVTFTGGGGTGAVYKVKTEGGIIVDLIEVNQGSGYTSAPTVAVSGGTGAQITFSGVETDPINGNADARYVSKVVTLEDDYTTDRADIYLDISAPSGSDVKMYFRAKNNADAESIQLKEWTEITQNNRKTSTTDEFIETKFTADVTYTADNGAVFDEVNSVQVKIVLLSNNTSVVPKCKNFRFITSI</sequence>
<keyword evidence="4" id="KW-1185">Reference proteome</keyword>